<dbReference type="RefSeq" id="WP_074724232.1">
    <property type="nucleotide sequence ID" value="NZ_CBCRVS010000007.1"/>
</dbReference>
<evidence type="ECO:0000313" key="2">
    <source>
        <dbReference type="EMBL" id="SER50229.1"/>
    </source>
</evidence>
<dbReference type="Gene3D" id="2.70.70.10">
    <property type="entry name" value="Glucose Permease (Domain IIA)"/>
    <property type="match status" value="1"/>
</dbReference>
<dbReference type="PANTHER" id="PTHR21666:SF270">
    <property type="entry name" value="MUREIN HYDROLASE ACTIVATOR ENVC"/>
    <property type="match status" value="1"/>
</dbReference>
<feature type="domain" description="M23ase beta-sheet core" evidence="1">
    <location>
        <begin position="92"/>
        <end position="191"/>
    </location>
</feature>
<dbReference type="InterPro" id="IPR050570">
    <property type="entry name" value="Cell_wall_metabolism_enzyme"/>
</dbReference>
<protein>
    <submittedName>
        <fullName evidence="2">Peptidase family M23</fullName>
    </submittedName>
</protein>
<keyword evidence="3" id="KW-1185">Reference proteome</keyword>
<dbReference type="CDD" id="cd12797">
    <property type="entry name" value="M23_peptidase"/>
    <property type="match status" value="1"/>
</dbReference>
<organism evidence="2 3">
    <name type="scientific">Flavobacterium frigoris</name>
    <dbReference type="NCBI Taxonomy" id="229204"/>
    <lineage>
        <taxon>Bacteria</taxon>
        <taxon>Pseudomonadati</taxon>
        <taxon>Bacteroidota</taxon>
        <taxon>Flavobacteriia</taxon>
        <taxon>Flavobacteriales</taxon>
        <taxon>Flavobacteriaceae</taxon>
        <taxon>Flavobacterium</taxon>
    </lineage>
</organism>
<dbReference type="GO" id="GO:0004222">
    <property type="term" value="F:metalloendopeptidase activity"/>
    <property type="evidence" value="ECO:0007669"/>
    <property type="project" value="TreeGrafter"/>
</dbReference>
<sequence length="226" mass="25199">MTSLETVIRNIQNVKVIADSISLNQYIALDLSVLNHNLAKESLADSANFEKYIESYLTLNNSQVAYGGYNEERNLYKRSTIFKDEETEERNIHIGLDLWIKAGTPILAALDGTVHSFNFNAGFGDYGPTIILEHHIENHTFYTLYGHLSLDSLEKIEIGTGFKKGQQIGSLGDSAVNGDYSPHLHFQIIKNIGAKVGDYPGVSTKSELDFYLDNCPDPNLLLKIKS</sequence>
<dbReference type="Proteomes" id="UP000183658">
    <property type="component" value="Unassembled WGS sequence"/>
</dbReference>
<reference evidence="3" key="1">
    <citation type="submission" date="2016-10" db="EMBL/GenBank/DDBJ databases">
        <authorList>
            <person name="Varghese N."/>
            <person name="Submissions S."/>
        </authorList>
    </citation>
    <scope>NUCLEOTIDE SEQUENCE [LARGE SCALE GENOMIC DNA]</scope>
    <source>
        <strain evidence="3">DSM 15719</strain>
    </source>
</reference>
<dbReference type="EMBL" id="FOFZ01000014">
    <property type="protein sequence ID" value="SER50229.1"/>
    <property type="molecule type" value="Genomic_DNA"/>
</dbReference>
<dbReference type="InterPro" id="IPR016047">
    <property type="entry name" value="M23ase_b-sheet_dom"/>
</dbReference>
<evidence type="ECO:0000259" key="1">
    <source>
        <dbReference type="Pfam" id="PF01551"/>
    </source>
</evidence>
<name>A0A1H9PR17_FLAFI</name>
<dbReference type="SUPFAM" id="SSF51261">
    <property type="entry name" value="Duplicated hybrid motif"/>
    <property type="match status" value="1"/>
</dbReference>
<dbReference type="InterPro" id="IPR011055">
    <property type="entry name" value="Dup_hybrid_motif"/>
</dbReference>
<gene>
    <name evidence="2" type="ORF">SAMN05444355_1147</name>
</gene>
<proteinExistence type="predicted"/>
<evidence type="ECO:0000313" key="3">
    <source>
        <dbReference type="Proteomes" id="UP000183658"/>
    </source>
</evidence>
<dbReference type="AlphaFoldDB" id="A0A1H9PR17"/>
<accession>A0A1H9PR17</accession>
<dbReference type="PANTHER" id="PTHR21666">
    <property type="entry name" value="PEPTIDASE-RELATED"/>
    <property type="match status" value="1"/>
</dbReference>
<dbReference type="OrthoDB" id="9801052at2"/>
<dbReference type="Pfam" id="PF01551">
    <property type="entry name" value="Peptidase_M23"/>
    <property type="match status" value="1"/>
</dbReference>